<dbReference type="STRING" id="756272.Plabr_0854"/>
<dbReference type="HAMAP" id="MF_00236">
    <property type="entry name" value="TatA_E"/>
    <property type="match status" value="1"/>
</dbReference>
<comment type="function">
    <text evidence="9">Part of the twin-arginine translocation (Tat) system that transports large folded proteins containing a characteristic twin-arginine motif in their signal peptide across membranes. TatA could form the protein-conducting channel of the Tat system.</text>
</comment>
<proteinExistence type="inferred from homology"/>
<keyword evidence="4 9" id="KW-0812">Transmembrane</keyword>
<dbReference type="GO" id="GO:0033281">
    <property type="term" value="C:TAT protein transport complex"/>
    <property type="evidence" value="ECO:0007669"/>
    <property type="project" value="UniProtKB-UniRule"/>
</dbReference>
<dbReference type="GO" id="GO:0043953">
    <property type="term" value="P:protein transport by the Tat complex"/>
    <property type="evidence" value="ECO:0007669"/>
    <property type="project" value="UniProtKB-UniRule"/>
</dbReference>
<comment type="subcellular location">
    <subcellularLocation>
        <location evidence="9">Cell inner membrane</location>
        <topology evidence="9">Single-pass membrane protein</topology>
    </subcellularLocation>
    <subcellularLocation>
        <location evidence="1">Cell membrane</location>
        <topology evidence="1">Single-pass membrane protein</topology>
    </subcellularLocation>
</comment>
<dbReference type="Pfam" id="PF02416">
    <property type="entry name" value="TatA_B_E"/>
    <property type="match status" value="1"/>
</dbReference>
<evidence type="ECO:0000256" key="5">
    <source>
        <dbReference type="ARBA" id="ARBA00022927"/>
    </source>
</evidence>
<dbReference type="HOGENOM" id="CLU_086034_6_2_0"/>
<feature type="region of interest" description="Disordered" evidence="10">
    <location>
        <begin position="46"/>
        <end position="72"/>
    </location>
</feature>
<evidence type="ECO:0000256" key="4">
    <source>
        <dbReference type="ARBA" id="ARBA00022692"/>
    </source>
</evidence>
<gene>
    <name evidence="9" type="primary">tatA</name>
    <name evidence="11" type="ordered locus">Plabr_0854</name>
</gene>
<evidence type="ECO:0000256" key="3">
    <source>
        <dbReference type="ARBA" id="ARBA00022475"/>
    </source>
</evidence>
<sequence length="72" mass="7981">MQTLAFIGMPGHVELIVLLLIVLILFGKRLPTAMYSVGKSITEFKRGASEEGKDDSAEENEESSRTPEKQEN</sequence>
<dbReference type="PANTHER" id="PTHR42982:SF1">
    <property type="entry name" value="SEC-INDEPENDENT PROTEIN TRANSLOCASE PROTEIN TATA"/>
    <property type="match status" value="1"/>
</dbReference>
<evidence type="ECO:0000256" key="6">
    <source>
        <dbReference type="ARBA" id="ARBA00022989"/>
    </source>
</evidence>
<evidence type="ECO:0000256" key="9">
    <source>
        <dbReference type="HAMAP-Rule" id="MF_00236"/>
    </source>
</evidence>
<dbReference type="InterPro" id="IPR006312">
    <property type="entry name" value="TatA/E"/>
</dbReference>
<evidence type="ECO:0000256" key="8">
    <source>
        <dbReference type="ARBA" id="ARBA00023136"/>
    </source>
</evidence>
<dbReference type="AlphaFoldDB" id="F0SHN9"/>
<evidence type="ECO:0000256" key="2">
    <source>
        <dbReference type="ARBA" id="ARBA00022448"/>
    </source>
</evidence>
<keyword evidence="8 9" id="KW-0472">Membrane</keyword>
<keyword evidence="9" id="KW-0997">Cell inner membrane</keyword>
<dbReference type="EMBL" id="CP002546">
    <property type="protein sequence ID" value="ADY58477.1"/>
    <property type="molecule type" value="Genomic_DNA"/>
</dbReference>
<evidence type="ECO:0000256" key="7">
    <source>
        <dbReference type="ARBA" id="ARBA00023010"/>
    </source>
</evidence>
<keyword evidence="6 9" id="KW-1133">Transmembrane helix</keyword>
<dbReference type="OrthoDB" id="290425at2"/>
<dbReference type="GO" id="GO:0008320">
    <property type="term" value="F:protein transmembrane transporter activity"/>
    <property type="evidence" value="ECO:0007669"/>
    <property type="project" value="UniProtKB-UniRule"/>
</dbReference>
<keyword evidence="2 9" id="KW-0813">Transport</keyword>
<feature type="compositionally biased region" description="Basic and acidic residues" evidence="10">
    <location>
        <begin position="62"/>
        <end position="72"/>
    </location>
</feature>
<feature type="compositionally biased region" description="Basic and acidic residues" evidence="10">
    <location>
        <begin position="46"/>
        <end position="55"/>
    </location>
</feature>
<evidence type="ECO:0000313" key="12">
    <source>
        <dbReference type="Proteomes" id="UP000006860"/>
    </source>
</evidence>
<name>F0SHN9_RUBBR</name>
<dbReference type="RefSeq" id="WP_013627217.1">
    <property type="nucleotide sequence ID" value="NC_015174.1"/>
</dbReference>
<evidence type="ECO:0000256" key="1">
    <source>
        <dbReference type="ARBA" id="ARBA00004162"/>
    </source>
</evidence>
<accession>F0SHN9</accession>
<keyword evidence="12" id="KW-1185">Reference proteome</keyword>
<evidence type="ECO:0000256" key="10">
    <source>
        <dbReference type="SAM" id="MobiDB-lite"/>
    </source>
</evidence>
<evidence type="ECO:0000313" key="11">
    <source>
        <dbReference type="EMBL" id="ADY58477.1"/>
    </source>
</evidence>
<keyword evidence="7 9" id="KW-0811">Translocation</keyword>
<keyword evidence="5 9" id="KW-0653">Protein transport</keyword>
<reference evidence="12" key="1">
    <citation type="submission" date="2011-02" db="EMBL/GenBank/DDBJ databases">
        <title>The complete genome of Planctomyces brasiliensis DSM 5305.</title>
        <authorList>
            <person name="Lucas S."/>
            <person name="Copeland A."/>
            <person name="Lapidus A."/>
            <person name="Bruce D."/>
            <person name="Goodwin L."/>
            <person name="Pitluck S."/>
            <person name="Kyrpides N."/>
            <person name="Mavromatis K."/>
            <person name="Pagani I."/>
            <person name="Ivanova N."/>
            <person name="Ovchinnikova G."/>
            <person name="Lu M."/>
            <person name="Detter J.C."/>
            <person name="Han C."/>
            <person name="Land M."/>
            <person name="Hauser L."/>
            <person name="Markowitz V."/>
            <person name="Cheng J.-F."/>
            <person name="Hugenholtz P."/>
            <person name="Woyke T."/>
            <person name="Wu D."/>
            <person name="Tindall B."/>
            <person name="Pomrenke H.G."/>
            <person name="Brambilla E."/>
            <person name="Klenk H.-P."/>
            <person name="Eisen J.A."/>
        </authorList>
    </citation>
    <scope>NUCLEOTIDE SEQUENCE [LARGE SCALE GENOMIC DNA]</scope>
    <source>
        <strain evidence="12">ATCC 49424 / DSM 5305 / JCM 21570 / NBRC 103401 / IFAM 1448</strain>
    </source>
</reference>
<dbReference type="eggNOG" id="COG1826">
    <property type="taxonomic scope" value="Bacteria"/>
</dbReference>
<dbReference type="PANTHER" id="PTHR42982">
    <property type="entry name" value="SEC-INDEPENDENT PROTEIN TRANSLOCASE PROTEIN TATA"/>
    <property type="match status" value="1"/>
</dbReference>
<dbReference type="InterPro" id="IPR003369">
    <property type="entry name" value="TatA/B/E"/>
</dbReference>
<comment type="similarity">
    <text evidence="9">Belongs to the TatA/E family.</text>
</comment>
<feature type="transmembrane region" description="Helical" evidence="9">
    <location>
        <begin position="6"/>
        <end position="26"/>
    </location>
</feature>
<organism evidence="11 12">
    <name type="scientific">Rubinisphaera brasiliensis (strain ATCC 49424 / DSM 5305 / JCM 21570 / IAM 15109 / NBRC 103401 / IFAM 1448)</name>
    <name type="common">Planctomyces brasiliensis</name>
    <dbReference type="NCBI Taxonomy" id="756272"/>
    <lineage>
        <taxon>Bacteria</taxon>
        <taxon>Pseudomonadati</taxon>
        <taxon>Planctomycetota</taxon>
        <taxon>Planctomycetia</taxon>
        <taxon>Planctomycetales</taxon>
        <taxon>Planctomycetaceae</taxon>
        <taxon>Rubinisphaera</taxon>
    </lineage>
</organism>
<dbReference type="Proteomes" id="UP000006860">
    <property type="component" value="Chromosome"/>
</dbReference>
<protein>
    <recommendedName>
        <fullName evidence="9">Sec-independent protein translocase protein TatA</fullName>
    </recommendedName>
</protein>
<comment type="subunit">
    <text evidence="9">Forms a complex with TatC.</text>
</comment>
<dbReference type="KEGG" id="pbs:Plabr_0854"/>
<keyword evidence="3 9" id="KW-1003">Cell membrane</keyword>
<dbReference type="Gene3D" id="1.20.5.3310">
    <property type="match status" value="1"/>
</dbReference>